<sequence length="3035" mass="333197">MYVQSQDNITMLSSNFSKITMLLQSGGNSNLQKTTPQMYLKDCIFSQYTAQTAIVVDIPSTYNWLFNTTMEHCLFHNCDNNKYEHGLIVLKNGNRNTRRLSHLLINNCQFLDNSDVFSIVENNAIVPSIDNGYWNRLEFYNVNCTRNKGTVLYHIFDSVPSHEVLVYSSHWFLNNQTSTSVTSSQSLIMFRTFVPSSCGYLPFNSSQWSSPSSFINRYRHLLLKDSTFDNNMFDNGIMDVFCSVVHLQKSVFTKNQGSLSSLVVSHVSAVFIDHSQINRNTGKKYGCIFDGNANGGWSLYTAIASNFTNNKGKFGGVLGFYYNDTARPIVNVANSTFFSNLGMRYMFFFGTKIRNLTSGTSSLKDVGLITIDGSTFTSNIAAYGGALFVEGIFANCTSSRFVKNKANRTGGAIVANSPKECPGLNASQVPVFKMSHLYFGSNTGPLGGAVVSNCYILKLLSSILVNNTATYRGGGIVSHVTCLQIKNTTFSQNQAAYGGAIAMSELESSKSCDSSISGSILFEGNSASFGGGAIHINQLYVDANLTAFNGDDLLQSQSQSSASRLLDIDDTQFLSNEANQFGGAIGVSRHWTDKTEDSGIYVSLQPQVLNIMISNTEFIENQVVETTNDELHGGGAIGWVAESLSESNLNVWNTRFRINKGQSQGGGLFITSFDCLGDDVQNNLHNCSCQEHDSNFTASLFQTTFTANTALLGGAISSTAGLTKVVNNTIEQQKSTYGGGMALRGRHEIQSTRVLKNDASDYGGGAYVGCVKNVIFQDTTFEGNTAQVGAGMFIANVDDINVQQATWTNNTASISGGALGLGVTNLPNITQAWFNNQFFDNNNAMFGPVSYISTHKRISLLHSSTPQPLTINMTSVHYTFQVEIDNDYSNIKRLYIVLSSSVQFKFKEIYSWQNNQLRLLNSSSQPVATISQFDLGYPHVIVMDTKPGVTFTDGQSLSLNLQGADLIDFLDLSNVRQFNISFKLFGVVFGSSNTDQTIASINFNNITAVRNIGYGMGGSFMDNNFGHTTISINNSIFNQNYASGSTVGTFWSCGLDMTRKANIKIERTRIVNNTAGLAISGISSKCAYVSMKDVTFDYNKCNGYAVNGHFQYSRVDMQDVVISNSVALLSGGIWIEYSSCNMDGCTFNNNTATTGYGACMYITRSASLVIDGNAVSSDPVLNLKNSKFVSNKCKGSGGCIYINTDYEIGLLNNTIMAQTFAPTPSPVASAVAQRRRTMIAQNESDCDIKLIIHSDTMHSGDISWQISGNSGTFLKGAYKNSTCFSTNESCLTFTMNDAYGDGLNYGEGTWSIQWTTYTFVSPSLGNYGPSETVKICRPDLWINTKATILIGSSIESTSGLTLLSNMKKQLFGFLANRLVVNLAFENLFTKYPENSNTECIRAGRYCYPEEKGGNSTIKHILAILCLWSDPSLSSTLDWKYFWNVDTDVTITNNAVNIINKCSLVSGSLTADAPIAVLNTSITFNTQIHDVLPLVTLADGSEYNVSDVSNEFAGWNNKSAACTVIKASPLVSFVCKAFSDIYQPFICQSNACKNWGFDTEDIVLQFNNGTSFTTIPSKPLTGTNYYSLKNVVMTVLVLNSSITDCDYSNQTDWLSLDEDIIFISGFSGKCNRWKFLERAEAWGIRGVILAPSPTPPPTPRVVNSVLQYIKINGTMHRVNETTFKTMEQSISTSLNNLLVAKTKDMSYHLATQQNTIDFWVFLQVNDTTTPYANLQQSVLRDMLSNAVLYQLQSNFSGNFTMSFNNLSYYLQTPTMAPTTSPTTQPTTSNYNIHIPVRLATSIPHNFEIKNGKDYSIDMSNGGAVVTTVAPTGAPTIPARQNNSQSGKKEVGFELYTDDSTSPRNYLEFPSRGTELYIGFDTLFETIDSFCLFYEGGVLQPQGSNKTQILNVSNPYEEIWWHFEPINGATSCSINLVFPVNGLTQGSYCLAVHRPDSSRPYHSVLVKRVYDWIKPNIQMDNCNFESNIAEGDGGAIQLEGLWNVSNYLSVSIVNSRFENNHGGTYGGAVSGFFGVDTSVLPYMGVIDLNNVTIQGNSAKYGGGVAMSINNKTQWSFKSVVRLVQGMIFNNSASSHGGGVYVDWGNLQLIKTSIIQNNAGQNGGGTWIYGAVFTSSHVLFKANRAAGDGGGHYRELYPITPNLMCMGFFYTNLTYNVANRGGAFFWVLYGKTDKHQADCTLFLQTKNRGNSATLNGPDGFLQIVEGDNPITNPNSLLSGFCSSETAGCETFTSSAKYLCIQTVTVDKSGQCEKANSNSKVIEKSTLYDAVVHFNMTPGAFVLLQVYGWDAFGNLLLTPQYDIFLKGNDPVTVTSKAAGPKNESFVFPLFVASGNVGRVGTADVMDPNNLAVTQQASVTVINCFPGYFQKNQTSLGTGIFTCTPCNINQYTLKNAPCRQCEIGCKCNGFNLVTVQVNWYGIESDEGYLATQMCPAGYCCHDNNGCSFSNKSSLCATGRDPSVPLCGKCSDGLSETTSPSGMCKVCTDNSGLTKQIGLAFAMAFALVGLFFILGARQVQKTPMPLVTYTSKSALFVFQLIPYLTFQQTSAFIEPLARAANLRMDFATSKSGDCVLKDMDGRTKLYLELLPSAVAIILLILVYVGMTLFRYIKLGKQPIPARFTNGFNSAVWNVCLTLYAQVASTLIKLISCRPVTGHGLRMYYAGAITCYDQSHFAAFAGIFIVGLFPLILYAIMLRDYRIGGHLYLQIRYPSLVLMYRKNTWWYVSYALLRRLFIIVIASIPASSSEVTSTFLAVAVGMILAIQLFIMPMASFPTNVGESYVWFIALAITLFNIKLEAPDSFKLTVSILSLGLFFLLPYFIYLLILDKISVIPTLDSNEAKEIDAGQRTTEAGSPRSLSIHKSGIMLDDDGRKSYNLPFNQKLTLLKKAPLEEGELPRGAIYTDTIQMAENVRDKFAKKHYYFRGSMSPKRKKSKKSKDNNAGNKHEKRDTVANVLENLENLLSNEEENISDKRDTIDNVTDNLAEWLGEDTPKPQEIRDAVTSVESEENGTQTQKDQV</sequence>
<evidence type="ECO:0000256" key="7">
    <source>
        <dbReference type="ARBA" id="ARBA00023237"/>
    </source>
</evidence>
<keyword evidence="5" id="KW-0732">Signal</keyword>
<dbReference type="SUPFAM" id="SSF57184">
    <property type="entry name" value="Growth factor receptor domain"/>
    <property type="match status" value="1"/>
</dbReference>
<dbReference type="OrthoDB" id="77931at2759"/>
<comment type="caution">
    <text evidence="10">The sequence shown here is derived from an EMBL/GenBank/DDBJ whole genome shotgun (WGS) entry which is preliminary data.</text>
</comment>
<dbReference type="SUPFAM" id="SSF51126">
    <property type="entry name" value="Pectin lyase-like"/>
    <property type="match status" value="3"/>
</dbReference>
<keyword evidence="4" id="KW-0964">Secreted</keyword>
<feature type="transmembrane region" description="Helical" evidence="9">
    <location>
        <begin position="2796"/>
        <end position="2814"/>
    </location>
</feature>
<evidence type="ECO:0000256" key="5">
    <source>
        <dbReference type="ARBA" id="ARBA00022729"/>
    </source>
</evidence>
<dbReference type="InterPro" id="IPR003368">
    <property type="entry name" value="POMP_repeat"/>
</dbReference>
<feature type="compositionally biased region" description="Polar residues" evidence="8">
    <location>
        <begin position="3026"/>
        <end position="3035"/>
    </location>
</feature>
<dbReference type="SMART" id="SM00710">
    <property type="entry name" value="PbH1"/>
    <property type="match status" value="12"/>
</dbReference>
<feature type="transmembrane region" description="Helical" evidence="9">
    <location>
        <begin position="2820"/>
        <end position="2841"/>
    </location>
</feature>
<name>X6NKP6_RETFI</name>
<feature type="transmembrane region" description="Helical" evidence="9">
    <location>
        <begin position="2764"/>
        <end position="2784"/>
    </location>
</feature>
<reference evidence="10 11" key="1">
    <citation type="journal article" date="2013" name="Curr. Biol.">
        <title>The Genome of the Foraminiferan Reticulomyxa filosa.</title>
        <authorList>
            <person name="Glockner G."/>
            <person name="Hulsmann N."/>
            <person name="Schleicher M."/>
            <person name="Noegel A.A."/>
            <person name="Eichinger L."/>
            <person name="Gallinger C."/>
            <person name="Pawlowski J."/>
            <person name="Sierra R."/>
            <person name="Euteneuer U."/>
            <person name="Pillet L."/>
            <person name="Moustafa A."/>
            <person name="Platzer M."/>
            <person name="Groth M."/>
            <person name="Szafranski K."/>
            <person name="Schliwa M."/>
        </authorList>
    </citation>
    <scope>NUCLEOTIDE SEQUENCE [LARGE SCALE GENOMIC DNA]</scope>
</reference>
<dbReference type="GO" id="GO:0005576">
    <property type="term" value="C:extracellular region"/>
    <property type="evidence" value="ECO:0007669"/>
    <property type="project" value="UniProtKB-SubCell"/>
</dbReference>
<feature type="transmembrane region" description="Helical" evidence="9">
    <location>
        <begin position="2603"/>
        <end position="2623"/>
    </location>
</feature>
<evidence type="ECO:0000256" key="2">
    <source>
        <dbReference type="ARBA" id="ARBA00004442"/>
    </source>
</evidence>
<evidence type="ECO:0000256" key="3">
    <source>
        <dbReference type="ARBA" id="ARBA00004613"/>
    </source>
</evidence>
<evidence type="ECO:0000256" key="6">
    <source>
        <dbReference type="ARBA" id="ARBA00023136"/>
    </source>
</evidence>
<evidence type="ECO:0000256" key="9">
    <source>
        <dbReference type="SAM" id="Phobius"/>
    </source>
</evidence>
<keyword evidence="9" id="KW-0812">Transmembrane</keyword>
<gene>
    <name evidence="10" type="ORF">RFI_11210</name>
</gene>
<feature type="compositionally biased region" description="Basic and acidic residues" evidence="8">
    <location>
        <begin position="3007"/>
        <end position="3016"/>
    </location>
</feature>
<feature type="transmembrane region" description="Helical" evidence="9">
    <location>
        <begin position="2511"/>
        <end position="2528"/>
    </location>
</feature>
<evidence type="ECO:0008006" key="12">
    <source>
        <dbReference type="Google" id="ProtNLM"/>
    </source>
</evidence>
<feature type="transmembrane region" description="Helical" evidence="9">
    <location>
        <begin position="2738"/>
        <end position="2758"/>
    </location>
</feature>
<dbReference type="InterPro" id="IPR006626">
    <property type="entry name" value="PbH1"/>
</dbReference>
<proteinExistence type="predicted"/>
<dbReference type="InterPro" id="IPR009030">
    <property type="entry name" value="Growth_fac_rcpt_cys_sf"/>
</dbReference>
<dbReference type="NCBIfam" id="TIGR01376">
    <property type="entry name" value="POMP_repeat"/>
    <property type="match status" value="2"/>
</dbReference>
<dbReference type="Proteomes" id="UP000023152">
    <property type="component" value="Unassembled WGS sequence"/>
</dbReference>
<organism evidence="10 11">
    <name type="scientific">Reticulomyxa filosa</name>
    <dbReference type="NCBI Taxonomy" id="46433"/>
    <lineage>
        <taxon>Eukaryota</taxon>
        <taxon>Sar</taxon>
        <taxon>Rhizaria</taxon>
        <taxon>Retaria</taxon>
        <taxon>Foraminifera</taxon>
        <taxon>Monothalamids</taxon>
        <taxon>Reticulomyxidae</taxon>
        <taxon>Reticulomyxa</taxon>
    </lineage>
</organism>
<feature type="region of interest" description="Disordered" evidence="8">
    <location>
        <begin position="2989"/>
        <end position="3035"/>
    </location>
</feature>
<accession>X6NKP6</accession>
<dbReference type="PANTHER" id="PTHR11319">
    <property type="entry name" value="G PROTEIN-COUPLED RECEPTOR-RELATED"/>
    <property type="match status" value="1"/>
</dbReference>
<dbReference type="EMBL" id="ASPP01008202">
    <property type="protein sequence ID" value="ETO25927.1"/>
    <property type="molecule type" value="Genomic_DNA"/>
</dbReference>
<evidence type="ECO:0000256" key="1">
    <source>
        <dbReference type="ARBA" id="ARBA00004196"/>
    </source>
</evidence>
<feature type="region of interest" description="Disordered" evidence="8">
    <location>
        <begin position="2942"/>
        <end position="2968"/>
    </location>
</feature>
<dbReference type="PANTHER" id="PTHR11319:SF35">
    <property type="entry name" value="OUTER MEMBRANE PROTEIN PMPC-RELATED"/>
    <property type="match status" value="1"/>
</dbReference>
<evidence type="ECO:0000313" key="10">
    <source>
        <dbReference type="EMBL" id="ETO25927.1"/>
    </source>
</evidence>
<comment type="subcellular location">
    <subcellularLocation>
        <location evidence="1">Cell envelope</location>
    </subcellularLocation>
    <subcellularLocation>
        <location evidence="2">Cell outer membrane</location>
    </subcellularLocation>
    <subcellularLocation>
        <location evidence="3">Secreted</location>
    </subcellularLocation>
</comment>
<dbReference type="InterPro" id="IPR011050">
    <property type="entry name" value="Pectin_lyase_fold/virulence"/>
</dbReference>
<keyword evidence="6 9" id="KW-0472">Membrane</keyword>
<keyword evidence="9" id="KW-1133">Transmembrane helix</keyword>
<keyword evidence="7" id="KW-0998">Cell outer membrane</keyword>
<protein>
    <recommendedName>
        <fullName evidence="12">Adhesin-like protein</fullName>
    </recommendedName>
</protein>
<feature type="transmembrane region" description="Helical" evidence="9">
    <location>
        <begin position="2690"/>
        <end position="2710"/>
    </location>
</feature>
<evidence type="ECO:0000256" key="4">
    <source>
        <dbReference type="ARBA" id="ARBA00022525"/>
    </source>
</evidence>
<evidence type="ECO:0000256" key="8">
    <source>
        <dbReference type="SAM" id="MobiDB-lite"/>
    </source>
</evidence>
<keyword evidence="11" id="KW-1185">Reference proteome</keyword>
<evidence type="ECO:0000313" key="11">
    <source>
        <dbReference type="Proteomes" id="UP000023152"/>
    </source>
</evidence>